<feature type="transmembrane region" description="Helical" evidence="5">
    <location>
        <begin position="296"/>
        <end position="320"/>
    </location>
</feature>
<dbReference type="PROSITE" id="PS50850">
    <property type="entry name" value="MFS"/>
    <property type="match status" value="1"/>
</dbReference>
<dbReference type="Proteomes" id="UP000664332">
    <property type="component" value="Unassembled WGS sequence"/>
</dbReference>
<feature type="domain" description="Major facilitator superfamily (MFS) profile" evidence="6">
    <location>
        <begin position="25"/>
        <end position="461"/>
    </location>
</feature>
<feature type="transmembrane region" description="Helical" evidence="5">
    <location>
        <begin position="25"/>
        <end position="51"/>
    </location>
</feature>
<feature type="transmembrane region" description="Helical" evidence="5">
    <location>
        <begin position="402"/>
        <end position="423"/>
    </location>
</feature>
<protein>
    <submittedName>
        <fullName evidence="7">MFS transporter</fullName>
    </submittedName>
</protein>
<dbReference type="InterPro" id="IPR005828">
    <property type="entry name" value="MFS_sugar_transport-like"/>
</dbReference>
<dbReference type="Gene3D" id="1.20.1250.20">
    <property type="entry name" value="MFS general substrate transporter like domains"/>
    <property type="match status" value="1"/>
</dbReference>
<dbReference type="CDD" id="cd17316">
    <property type="entry name" value="MFS_SV2_like"/>
    <property type="match status" value="1"/>
</dbReference>
<accession>A0A939DZG5</accession>
<dbReference type="EMBL" id="JAFLEQ010000008">
    <property type="protein sequence ID" value="MBN9643676.1"/>
    <property type="molecule type" value="Genomic_DNA"/>
</dbReference>
<dbReference type="PANTHER" id="PTHR23508">
    <property type="entry name" value="CARBOXYLIC ACID TRANSPORTER PROTEIN HOMOLOG"/>
    <property type="match status" value="1"/>
</dbReference>
<feature type="transmembrane region" description="Helical" evidence="5">
    <location>
        <begin position="152"/>
        <end position="173"/>
    </location>
</feature>
<feature type="transmembrane region" description="Helical" evidence="5">
    <location>
        <begin position="435"/>
        <end position="456"/>
    </location>
</feature>
<dbReference type="PANTHER" id="PTHR23508:SF10">
    <property type="entry name" value="CARBOXYLIC ACID TRANSPORTER PROTEIN HOMOLOG"/>
    <property type="match status" value="1"/>
</dbReference>
<keyword evidence="3 5" id="KW-1133">Transmembrane helix</keyword>
<feature type="transmembrane region" description="Helical" evidence="5">
    <location>
        <begin position="93"/>
        <end position="111"/>
    </location>
</feature>
<comment type="subcellular location">
    <subcellularLocation>
        <location evidence="1">Cell membrane</location>
        <topology evidence="1">Multi-pass membrane protein</topology>
    </subcellularLocation>
</comment>
<comment type="caution">
    <text evidence="7">The sequence shown here is derived from an EMBL/GenBank/DDBJ whole genome shotgun (WGS) entry which is preliminary data.</text>
</comment>
<dbReference type="Pfam" id="PF00083">
    <property type="entry name" value="Sugar_tr"/>
    <property type="match status" value="1"/>
</dbReference>
<evidence type="ECO:0000259" key="6">
    <source>
        <dbReference type="PROSITE" id="PS50850"/>
    </source>
</evidence>
<sequence length="471" mass="48596">MTAPHQPTAPELIDRSRLTGNQKQLIALTIVGNVAEFFDLFLIGFVILLLVDQPGWQLTGTQIGVIGAASGVGTVIGAILWGRLADTVGRKHAFISCIAVLTVFTAATVTVQPGQWLLLAGLRVGVCIGVGGLNITSVPYVQEFVPARQRGLLSGLTSVFIPLGLFLGAVATATVGDAIGWRGLVALGCLPVLLMPWAARVPESPRFLLSAGQRDRARAAYGWALEIPAGDIVLPGDSDRDRRQADSAARRRAAGLAAVVTGQKKALAVVAAGSFCFLFGVFAIQSWGQLLMNKSFGMSATAVGVAFMVAAVADIAGRFGCAWFSDRAGRRAALLIWGGLGAAGCLLSAAATWLFAHGVLGQSTAGAVFFTGIVVTLGFGDGAFGILNAFGAEQFSTATRSTGVGLGYGIGATAKIIGPYTVGVMVGGNPTAGQVTVPFVIFAALFTAGALIYQLAEETRGQSLSDLGRKK</sequence>
<feature type="transmembrane region" description="Helical" evidence="5">
    <location>
        <begin position="179"/>
        <end position="199"/>
    </location>
</feature>
<feature type="transmembrane region" description="Helical" evidence="5">
    <location>
        <begin position="332"/>
        <end position="355"/>
    </location>
</feature>
<feature type="transmembrane region" description="Helical" evidence="5">
    <location>
        <begin position="117"/>
        <end position="140"/>
    </location>
</feature>
<keyword evidence="4 5" id="KW-0472">Membrane</keyword>
<evidence type="ECO:0000256" key="1">
    <source>
        <dbReference type="ARBA" id="ARBA00004651"/>
    </source>
</evidence>
<dbReference type="InterPro" id="IPR020846">
    <property type="entry name" value="MFS_dom"/>
</dbReference>
<dbReference type="GO" id="GO:0005886">
    <property type="term" value="C:plasma membrane"/>
    <property type="evidence" value="ECO:0007669"/>
    <property type="project" value="UniProtKB-SubCell"/>
</dbReference>
<dbReference type="GO" id="GO:0046943">
    <property type="term" value="F:carboxylic acid transmembrane transporter activity"/>
    <property type="evidence" value="ECO:0007669"/>
    <property type="project" value="TreeGrafter"/>
</dbReference>
<evidence type="ECO:0000256" key="4">
    <source>
        <dbReference type="ARBA" id="ARBA00023136"/>
    </source>
</evidence>
<evidence type="ECO:0000256" key="3">
    <source>
        <dbReference type="ARBA" id="ARBA00022989"/>
    </source>
</evidence>
<evidence type="ECO:0000313" key="7">
    <source>
        <dbReference type="EMBL" id="MBN9643676.1"/>
    </source>
</evidence>
<gene>
    <name evidence="7" type="ORF">JZY06_03395</name>
</gene>
<dbReference type="SUPFAM" id="SSF103473">
    <property type="entry name" value="MFS general substrate transporter"/>
    <property type="match status" value="1"/>
</dbReference>
<dbReference type="RefSeq" id="WP_207118419.1">
    <property type="nucleotide sequence ID" value="NZ_JAFLEQ010000008.1"/>
</dbReference>
<feature type="transmembrane region" description="Helical" evidence="5">
    <location>
        <begin position="367"/>
        <end position="390"/>
    </location>
</feature>
<reference evidence="7" key="1">
    <citation type="submission" date="2021-03" db="EMBL/GenBank/DDBJ databases">
        <authorList>
            <person name="Sun Q."/>
        </authorList>
    </citation>
    <scope>NUCLEOTIDE SEQUENCE</scope>
    <source>
        <strain evidence="7">CCM 8862</strain>
    </source>
</reference>
<keyword evidence="8" id="KW-1185">Reference proteome</keyword>
<dbReference type="AlphaFoldDB" id="A0A939DZG5"/>
<evidence type="ECO:0000256" key="2">
    <source>
        <dbReference type="ARBA" id="ARBA00022692"/>
    </source>
</evidence>
<dbReference type="InterPro" id="IPR036259">
    <property type="entry name" value="MFS_trans_sf"/>
</dbReference>
<feature type="transmembrane region" description="Helical" evidence="5">
    <location>
        <begin position="266"/>
        <end position="284"/>
    </location>
</feature>
<evidence type="ECO:0000256" key="5">
    <source>
        <dbReference type="SAM" id="Phobius"/>
    </source>
</evidence>
<name>A0A939DZG5_9CORY</name>
<keyword evidence="2 5" id="KW-0812">Transmembrane</keyword>
<proteinExistence type="predicted"/>
<evidence type="ECO:0000313" key="8">
    <source>
        <dbReference type="Proteomes" id="UP000664332"/>
    </source>
</evidence>
<feature type="transmembrane region" description="Helical" evidence="5">
    <location>
        <begin position="63"/>
        <end position="81"/>
    </location>
</feature>
<organism evidence="7 8">
    <name type="scientific">Corynebacterium mendelii</name>
    <dbReference type="NCBI Taxonomy" id="2765362"/>
    <lineage>
        <taxon>Bacteria</taxon>
        <taxon>Bacillati</taxon>
        <taxon>Actinomycetota</taxon>
        <taxon>Actinomycetes</taxon>
        <taxon>Mycobacteriales</taxon>
        <taxon>Corynebacteriaceae</taxon>
        <taxon>Corynebacterium</taxon>
    </lineage>
</organism>